<gene>
    <name evidence="1" type="ORF">O181_106619</name>
</gene>
<sequence>MLSELEKLENIKGKEDKQMRELKAKAEVDQISHMNYCDIMLEKVNQSDVVPITGNVPDPAQTTDETLEKFPIQYLEYMSLTPDKPIEQVNIDKALIGPCTNSTLRNEEKKLNNPMCGTKVFRRGS</sequence>
<accession>A0A9Q3JSH1</accession>
<dbReference type="EMBL" id="AVOT02079876">
    <property type="protein sequence ID" value="MBW0566904.1"/>
    <property type="molecule type" value="Genomic_DNA"/>
</dbReference>
<evidence type="ECO:0000313" key="2">
    <source>
        <dbReference type="Proteomes" id="UP000765509"/>
    </source>
</evidence>
<protein>
    <submittedName>
        <fullName evidence="1">Uncharacterized protein</fullName>
    </submittedName>
</protein>
<proteinExistence type="predicted"/>
<evidence type="ECO:0000313" key="1">
    <source>
        <dbReference type="EMBL" id="MBW0566904.1"/>
    </source>
</evidence>
<reference evidence="1" key="1">
    <citation type="submission" date="2021-03" db="EMBL/GenBank/DDBJ databases">
        <title>Draft genome sequence of rust myrtle Austropuccinia psidii MF-1, a brazilian biotype.</title>
        <authorList>
            <person name="Quecine M.C."/>
            <person name="Pachon D.M.R."/>
            <person name="Bonatelli M.L."/>
            <person name="Correr F.H."/>
            <person name="Franceschini L.M."/>
            <person name="Leite T.F."/>
            <person name="Margarido G.R.A."/>
            <person name="Almeida C.A."/>
            <person name="Ferrarezi J.A."/>
            <person name="Labate C.A."/>
        </authorList>
    </citation>
    <scope>NUCLEOTIDE SEQUENCE</scope>
    <source>
        <strain evidence="1">MF-1</strain>
    </source>
</reference>
<organism evidence="1 2">
    <name type="scientific">Austropuccinia psidii MF-1</name>
    <dbReference type="NCBI Taxonomy" id="1389203"/>
    <lineage>
        <taxon>Eukaryota</taxon>
        <taxon>Fungi</taxon>
        <taxon>Dikarya</taxon>
        <taxon>Basidiomycota</taxon>
        <taxon>Pucciniomycotina</taxon>
        <taxon>Pucciniomycetes</taxon>
        <taxon>Pucciniales</taxon>
        <taxon>Sphaerophragmiaceae</taxon>
        <taxon>Austropuccinia</taxon>
    </lineage>
</organism>
<dbReference type="InterPro" id="IPR036008">
    <property type="entry name" value="Aconitase_4Fe-4S_dom"/>
</dbReference>
<keyword evidence="2" id="KW-1185">Reference proteome</keyword>
<name>A0A9Q3JSH1_9BASI</name>
<dbReference type="Proteomes" id="UP000765509">
    <property type="component" value="Unassembled WGS sequence"/>
</dbReference>
<dbReference type="SUPFAM" id="SSF53732">
    <property type="entry name" value="Aconitase iron-sulfur domain"/>
    <property type="match status" value="1"/>
</dbReference>
<comment type="caution">
    <text evidence="1">The sequence shown here is derived from an EMBL/GenBank/DDBJ whole genome shotgun (WGS) entry which is preliminary data.</text>
</comment>
<dbReference type="AlphaFoldDB" id="A0A9Q3JSH1"/>